<dbReference type="EMBL" id="CP113520">
    <property type="protein sequence ID" value="WAJ28981.1"/>
    <property type="molecule type" value="Genomic_DNA"/>
</dbReference>
<name>A0ACD4NQD2_9HYPH</name>
<proteinExistence type="predicted"/>
<evidence type="ECO:0000313" key="2">
    <source>
        <dbReference type="Proteomes" id="UP001163223"/>
    </source>
</evidence>
<sequence>MTRILVLAGSNRTGSLNRRLADEAVGLLAASQAVEVVRLDLADYPLPIYDGDVEAASGLPDAALKLAGQLTASDAALLVSPEYNASVPPLLKNALDWASRVRRLDNRPVLPFRGLVVGLASASPGRFGGARSLSHLRDILVSLGSEVIARQCSIVQAGEAFDAEGRLSRPNDRDALEKLVESLVDIAIALRRAG</sequence>
<gene>
    <name evidence="1" type="ORF">OXU80_01650</name>
</gene>
<evidence type="ECO:0000313" key="1">
    <source>
        <dbReference type="EMBL" id="WAJ28981.1"/>
    </source>
</evidence>
<keyword evidence="2" id="KW-1185">Reference proteome</keyword>
<accession>A0ACD4NQD2</accession>
<reference evidence="1" key="1">
    <citation type="submission" date="2022-11" db="EMBL/GenBank/DDBJ databases">
        <title>beta-Carotene-producing bacterium, Jeongeuplla avenae sp. nov., alleviates the salt stress of Arabidopsis seedlings.</title>
        <authorList>
            <person name="Jiang L."/>
            <person name="Lee J."/>
        </authorList>
    </citation>
    <scope>NUCLEOTIDE SEQUENCE</scope>
    <source>
        <strain evidence="1">DY_R2A_6</strain>
    </source>
</reference>
<organism evidence="1 2">
    <name type="scientific">Antarcticirhabdus aurantiaca</name>
    <dbReference type="NCBI Taxonomy" id="2606717"/>
    <lineage>
        <taxon>Bacteria</taxon>
        <taxon>Pseudomonadati</taxon>
        <taxon>Pseudomonadota</taxon>
        <taxon>Alphaproteobacteria</taxon>
        <taxon>Hyphomicrobiales</taxon>
        <taxon>Aurantimonadaceae</taxon>
        <taxon>Antarcticirhabdus</taxon>
    </lineage>
</organism>
<dbReference type="Proteomes" id="UP001163223">
    <property type="component" value="Chromosome"/>
</dbReference>
<protein>
    <submittedName>
        <fullName evidence="1">NAD(P)H-dependent oxidoreductase</fullName>
    </submittedName>
</protein>